<dbReference type="InterPro" id="IPR050121">
    <property type="entry name" value="Cytochrome_P450_monoxygenase"/>
</dbReference>
<protein>
    <recommendedName>
        <fullName evidence="9">Cytochrome P450</fullName>
    </recommendedName>
</protein>
<accession>K5VFC3</accession>
<gene>
    <name evidence="7" type="ORF">PHACADRAFT_188850</name>
</gene>
<name>K5VFC3_PHACS</name>
<dbReference type="AlphaFoldDB" id="K5VFC3"/>
<evidence type="ECO:0000256" key="6">
    <source>
        <dbReference type="SAM" id="Phobius"/>
    </source>
</evidence>
<organism evidence="7 8">
    <name type="scientific">Phanerochaete carnosa (strain HHB-10118-sp)</name>
    <name type="common">White-rot fungus</name>
    <name type="synonym">Peniophora carnosa</name>
    <dbReference type="NCBI Taxonomy" id="650164"/>
    <lineage>
        <taxon>Eukaryota</taxon>
        <taxon>Fungi</taxon>
        <taxon>Dikarya</taxon>
        <taxon>Basidiomycota</taxon>
        <taxon>Agaricomycotina</taxon>
        <taxon>Agaricomycetes</taxon>
        <taxon>Polyporales</taxon>
        <taxon>Phanerochaetaceae</taxon>
        <taxon>Phanerochaete</taxon>
    </lineage>
</organism>
<evidence type="ECO:0000313" key="8">
    <source>
        <dbReference type="Proteomes" id="UP000008370"/>
    </source>
</evidence>
<keyword evidence="6" id="KW-1133">Transmembrane helix</keyword>
<evidence type="ECO:0000256" key="1">
    <source>
        <dbReference type="ARBA" id="ARBA00005179"/>
    </source>
</evidence>
<dbReference type="EMBL" id="JH930480">
    <property type="protein sequence ID" value="EKM49823.1"/>
    <property type="molecule type" value="Genomic_DNA"/>
</dbReference>
<keyword evidence="6" id="KW-0472">Membrane</keyword>
<proteinExistence type="inferred from homology"/>
<dbReference type="InterPro" id="IPR001128">
    <property type="entry name" value="Cyt_P450"/>
</dbReference>
<dbReference type="GO" id="GO:0005506">
    <property type="term" value="F:iron ion binding"/>
    <property type="evidence" value="ECO:0007669"/>
    <property type="project" value="InterPro"/>
</dbReference>
<evidence type="ECO:0000313" key="7">
    <source>
        <dbReference type="EMBL" id="EKM49823.1"/>
    </source>
</evidence>
<evidence type="ECO:0000256" key="5">
    <source>
        <dbReference type="ARBA" id="ARBA00023004"/>
    </source>
</evidence>
<evidence type="ECO:0000256" key="3">
    <source>
        <dbReference type="ARBA" id="ARBA00022723"/>
    </source>
</evidence>
<dbReference type="GO" id="GO:0004497">
    <property type="term" value="F:monooxygenase activity"/>
    <property type="evidence" value="ECO:0007669"/>
    <property type="project" value="InterPro"/>
</dbReference>
<evidence type="ECO:0000256" key="2">
    <source>
        <dbReference type="ARBA" id="ARBA00010617"/>
    </source>
</evidence>
<dbReference type="GO" id="GO:0020037">
    <property type="term" value="F:heme binding"/>
    <property type="evidence" value="ECO:0007669"/>
    <property type="project" value="InterPro"/>
</dbReference>
<evidence type="ECO:0008006" key="9">
    <source>
        <dbReference type="Google" id="ProtNLM"/>
    </source>
</evidence>
<dbReference type="GeneID" id="18910515"/>
<reference evidence="7 8" key="1">
    <citation type="journal article" date="2012" name="BMC Genomics">
        <title>Comparative genomics of the white-rot fungi, Phanerochaete carnosa and P. chrysosporium, to elucidate the genetic basis of the distinct wood types they colonize.</title>
        <authorList>
            <person name="Suzuki H."/>
            <person name="MacDonald J."/>
            <person name="Syed K."/>
            <person name="Salamov A."/>
            <person name="Hori C."/>
            <person name="Aerts A."/>
            <person name="Henrissat B."/>
            <person name="Wiebenga A."/>
            <person name="vanKuyk P.A."/>
            <person name="Barry K."/>
            <person name="Lindquist E."/>
            <person name="LaButti K."/>
            <person name="Lapidus A."/>
            <person name="Lucas S."/>
            <person name="Coutinho P."/>
            <person name="Gong Y."/>
            <person name="Samejima M."/>
            <person name="Mahadevan R."/>
            <person name="Abou-Zaid M."/>
            <person name="de Vries R.P."/>
            <person name="Igarashi K."/>
            <person name="Yadav J.S."/>
            <person name="Grigoriev I.V."/>
            <person name="Master E.R."/>
        </authorList>
    </citation>
    <scope>NUCLEOTIDE SEQUENCE [LARGE SCALE GENOMIC DNA]</scope>
    <source>
        <strain evidence="7 8">HHB-10118-sp</strain>
    </source>
</reference>
<dbReference type="RefSeq" id="XP_007401875.1">
    <property type="nucleotide sequence ID" value="XM_007401813.1"/>
</dbReference>
<keyword evidence="8" id="KW-1185">Reference proteome</keyword>
<keyword evidence="5" id="KW-0408">Iron</keyword>
<dbReference type="PANTHER" id="PTHR24305">
    <property type="entry name" value="CYTOCHROME P450"/>
    <property type="match status" value="1"/>
</dbReference>
<dbReference type="Pfam" id="PF00067">
    <property type="entry name" value="p450"/>
    <property type="match status" value="2"/>
</dbReference>
<dbReference type="Gene3D" id="1.10.630.10">
    <property type="entry name" value="Cytochrome P450"/>
    <property type="match status" value="2"/>
</dbReference>
<keyword evidence="4" id="KW-0560">Oxidoreductase</keyword>
<dbReference type="KEGG" id="pco:PHACADRAFT_188850"/>
<sequence>MIITDLLEGRTFQGCVLILLLTCAGYTFVNVVYNIYFHPLAKYPGPRLAAASGWWRVYIEAYKKESIIDRLFKLHEEYGGIVRIAPDELHFSDPAMYSEIYSPRSRWDEDAMMYPHFGEEASTFTTLEYREAKRRKDLVAPHFSRKSILSLQTVVQEGIDELCEIIASRAAEGKTTDFFRAFRCVNFDNVTSFCLGWSMHILRALDFRAQALERMHQRNADFHFWKHHPLLRALAMFMVRVKLVLMRRREPKGYFRVYKIDELCEIIASRAAEGKTTDFFRAFRCVNFDNVTSFCLGWSMHILRALDFRAQALERMHQRNADFHFWKHHPLLRALAMFMVRVKLVLMRRREPKGYFRVYKKIEEQVDMYTNQPEALENAPHPLIFHLLLDPAQSLKLSKASLRDEANLVIVAGTDTTSNASALGMLFALGGDGYIGEKLKAELRAAWPRLDEKPKLEMLESLPYLKLCAKSLCASATVSPLP</sequence>
<dbReference type="Proteomes" id="UP000008370">
    <property type="component" value="Unassembled WGS sequence"/>
</dbReference>
<dbReference type="InterPro" id="IPR036396">
    <property type="entry name" value="Cyt_P450_sf"/>
</dbReference>
<dbReference type="GO" id="GO:0016705">
    <property type="term" value="F:oxidoreductase activity, acting on paired donors, with incorporation or reduction of molecular oxygen"/>
    <property type="evidence" value="ECO:0007669"/>
    <property type="project" value="InterPro"/>
</dbReference>
<dbReference type="HOGENOM" id="CLU_001570_14_4_1"/>
<dbReference type="InParanoid" id="K5VFC3"/>
<comment type="pathway">
    <text evidence="1">Secondary metabolite biosynthesis.</text>
</comment>
<comment type="similarity">
    <text evidence="2">Belongs to the cytochrome P450 family.</text>
</comment>
<dbReference type="OrthoDB" id="1470350at2759"/>
<keyword evidence="6" id="KW-0812">Transmembrane</keyword>
<dbReference type="SUPFAM" id="SSF48264">
    <property type="entry name" value="Cytochrome P450"/>
    <property type="match status" value="2"/>
</dbReference>
<dbReference type="PANTHER" id="PTHR24305:SF157">
    <property type="entry name" value="N-ACETYLTRYPTOPHAN 6-HYDROXYLASE IVOC-RELATED"/>
    <property type="match status" value="1"/>
</dbReference>
<keyword evidence="3" id="KW-0479">Metal-binding</keyword>
<evidence type="ECO:0000256" key="4">
    <source>
        <dbReference type="ARBA" id="ARBA00023002"/>
    </source>
</evidence>
<feature type="transmembrane region" description="Helical" evidence="6">
    <location>
        <begin position="12"/>
        <end position="36"/>
    </location>
</feature>